<evidence type="ECO:0000313" key="2">
    <source>
        <dbReference type="Proteomes" id="UP001256400"/>
    </source>
</evidence>
<protein>
    <recommendedName>
        <fullName evidence="3">HTH merR-type domain-containing protein</fullName>
    </recommendedName>
</protein>
<accession>A0AB38YW90</accession>
<reference evidence="1" key="1">
    <citation type="submission" date="2023-09" db="EMBL/GenBank/DDBJ databases">
        <title>Acinetobacter soli.</title>
        <authorList>
            <person name="Kim B."/>
            <person name="Kim D."/>
            <person name="Park D."/>
        </authorList>
    </citation>
    <scope>NUCLEOTIDE SEQUENCE</scope>
    <source>
        <strain evidence="1">2023.05</strain>
    </source>
</reference>
<gene>
    <name evidence="1" type="ORF">RHP80_00130</name>
</gene>
<dbReference type="AlphaFoldDB" id="A0AB38YW90"/>
<dbReference type="EMBL" id="CP134206">
    <property type="protein sequence ID" value="WND05620.1"/>
    <property type="molecule type" value="Genomic_DNA"/>
</dbReference>
<evidence type="ECO:0000313" key="1">
    <source>
        <dbReference type="EMBL" id="WND05620.1"/>
    </source>
</evidence>
<dbReference type="Proteomes" id="UP001256400">
    <property type="component" value="Chromosome"/>
</dbReference>
<evidence type="ECO:0008006" key="3">
    <source>
        <dbReference type="Google" id="ProtNLM"/>
    </source>
</evidence>
<proteinExistence type="predicted"/>
<dbReference type="RefSeq" id="WP_004935533.1">
    <property type="nucleotide sequence ID" value="NZ_BBNM01000015.1"/>
</dbReference>
<name>A0AB38YW90_9GAMM</name>
<organism evidence="1 2">
    <name type="scientific">Acinetobacter soli</name>
    <dbReference type="NCBI Taxonomy" id="487316"/>
    <lineage>
        <taxon>Bacteria</taxon>
        <taxon>Pseudomonadati</taxon>
        <taxon>Pseudomonadota</taxon>
        <taxon>Gammaproteobacteria</taxon>
        <taxon>Moraxellales</taxon>
        <taxon>Moraxellaceae</taxon>
        <taxon>Acinetobacter</taxon>
    </lineage>
</organism>
<sequence>MSWYSLRQLAKELGMAPNTFKKYYLEKYPPDRESKTYKGWTSQSVEKIKVEIQGAN</sequence>